<dbReference type="Gene3D" id="3.40.50.300">
    <property type="entry name" value="P-loop containing nucleotide triphosphate hydrolases"/>
    <property type="match status" value="1"/>
</dbReference>
<sequence>MTGVAVHLDGLSRAFGSVHALDDLDLSIEPGELVALLGPSGCGKTTALRILAGLEEADAGRVLVGGKDVTRLPANRRDMGMVFQAYSLFPHLNARQNVEFGLRLRRSRKAPERAAEMLELVGLGGFATRFPNQLSGGQQQRVALARALAIEPRVLLLDEPLSALDAKVRVQLRDEIRRIQTEVGTTTLFVTHDQEEALAIADRVGVMRAGRLEQLASPSEVYLRPATAFVADFVGLSNRLPGIVEGATIEVFGNRLPLVTPHAAGAATALVRPEAIEVSPGPDAGARVLTSSFLGPLSRVTVAVGDHLVVAQVPSGRLPELTPGTSVRITIQPVAVALE</sequence>
<dbReference type="SMART" id="SM00382">
    <property type="entry name" value="AAA"/>
    <property type="match status" value="1"/>
</dbReference>
<dbReference type="InterPro" id="IPR008995">
    <property type="entry name" value="Mo/tungstate-bd_C_term_dom"/>
</dbReference>
<evidence type="ECO:0000313" key="6">
    <source>
        <dbReference type="Proteomes" id="UP001241758"/>
    </source>
</evidence>
<keyword evidence="3 5" id="KW-0067">ATP-binding</keyword>
<dbReference type="InterPro" id="IPR050093">
    <property type="entry name" value="ABC_SmlMolc_Importer"/>
</dbReference>
<dbReference type="GO" id="GO:0005524">
    <property type="term" value="F:ATP binding"/>
    <property type="evidence" value="ECO:0007669"/>
    <property type="project" value="UniProtKB-KW"/>
</dbReference>
<dbReference type="PROSITE" id="PS50893">
    <property type="entry name" value="ABC_TRANSPORTER_2"/>
    <property type="match status" value="1"/>
</dbReference>
<keyword evidence="6" id="KW-1185">Reference proteome</keyword>
<dbReference type="SUPFAM" id="SSF50331">
    <property type="entry name" value="MOP-like"/>
    <property type="match status" value="1"/>
</dbReference>
<dbReference type="Pfam" id="PF00005">
    <property type="entry name" value="ABC_tran"/>
    <property type="match status" value="1"/>
</dbReference>
<reference evidence="5 6" key="1">
    <citation type="submission" date="2023-05" db="EMBL/GenBank/DDBJ databases">
        <title>Actinoplanes sp. NEAU-A12 genome sequencing.</title>
        <authorList>
            <person name="Wang Z.-S."/>
        </authorList>
    </citation>
    <scope>NUCLEOTIDE SEQUENCE [LARGE SCALE GENOMIC DNA]</scope>
    <source>
        <strain evidence="5 6">NEAU-A12</strain>
    </source>
</reference>
<proteinExistence type="predicted"/>
<organism evidence="5 6">
    <name type="scientific">Actinoplanes sandaracinus</name>
    <dbReference type="NCBI Taxonomy" id="3045177"/>
    <lineage>
        <taxon>Bacteria</taxon>
        <taxon>Bacillati</taxon>
        <taxon>Actinomycetota</taxon>
        <taxon>Actinomycetes</taxon>
        <taxon>Micromonosporales</taxon>
        <taxon>Micromonosporaceae</taxon>
        <taxon>Actinoplanes</taxon>
    </lineage>
</organism>
<name>A0ABT6WK04_9ACTN</name>
<keyword evidence="1" id="KW-0813">Transport</keyword>
<evidence type="ECO:0000256" key="1">
    <source>
        <dbReference type="ARBA" id="ARBA00022448"/>
    </source>
</evidence>
<dbReference type="PANTHER" id="PTHR42781:SF4">
    <property type="entry name" value="SPERMIDINE_PUTRESCINE IMPORT ATP-BINDING PROTEIN POTA"/>
    <property type="match status" value="1"/>
</dbReference>
<dbReference type="InterPro" id="IPR027417">
    <property type="entry name" value="P-loop_NTPase"/>
</dbReference>
<feature type="domain" description="ABC transporter" evidence="4">
    <location>
        <begin position="6"/>
        <end position="234"/>
    </location>
</feature>
<dbReference type="InterPro" id="IPR013611">
    <property type="entry name" value="Transp-assoc_OB_typ2"/>
</dbReference>
<dbReference type="Pfam" id="PF08402">
    <property type="entry name" value="TOBE_2"/>
    <property type="match status" value="1"/>
</dbReference>
<evidence type="ECO:0000313" key="5">
    <source>
        <dbReference type="EMBL" id="MDI6100067.1"/>
    </source>
</evidence>
<accession>A0ABT6WK04</accession>
<dbReference type="RefSeq" id="WP_282760654.1">
    <property type="nucleotide sequence ID" value="NZ_JASCTH010000009.1"/>
</dbReference>
<evidence type="ECO:0000259" key="4">
    <source>
        <dbReference type="PROSITE" id="PS50893"/>
    </source>
</evidence>
<evidence type="ECO:0000256" key="3">
    <source>
        <dbReference type="ARBA" id="ARBA00022840"/>
    </source>
</evidence>
<dbReference type="InterPro" id="IPR003593">
    <property type="entry name" value="AAA+_ATPase"/>
</dbReference>
<dbReference type="InterPro" id="IPR003439">
    <property type="entry name" value="ABC_transporter-like_ATP-bd"/>
</dbReference>
<gene>
    <name evidence="5" type="ORF">QLQ12_15805</name>
</gene>
<dbReference type="Proteomes" id="UP001241758">
    <property type="component" value="Unassembled WGS sequence"/>
</dbReference>
<dbReference type="PANTHER" id="PTHR42781">
    <property type="entry name" value="SPERMIDINE/PUTRESCINE IMPORT ATP-BINDING PROTEIN POTA"/>
    <property type="match status" value="1"/>
</dbReference>
<keyword evidence="2" id="KW-0547">Nucleotide-binding</keyword>
<dbReference type="PROSITE" id="PS00211">
    <property type="entry name" value="ABC_TRANSPORTER_1"/>
    <property type="match status" value="1"/>
</dbReference>
<dbReference type="SUPFAM" id="SSF52540">
    <property type="entry name" value="P-loop containing nucleoside triphosphate hydrolases"/>
    <property type="match status" value="1"/>
</dbReference>
<dbReference type="InterPro" id="IPR017871">
    <property type="entry name" value="ABC_transporter-like_CS"/>
</dbReference>
<dbReference type="EMBL" id="JASCTH010000009">
    <property type="protein sequence ID" value="MDI6100067.1"/>
    <property type="molecule type" value="Genomic_DNA"/>
</dbReference>
<comment type="caution">
    <text evidence="5">The sequence shown here is derived from an EMBL/GenBank/DDBJ whole genome shotgun (WGS) entry which is preliminary data.</text>
</comment>
<evidence type="ECO:0000256" key="2">
    <source>
        <dbReference type="ARBA" id="ARBA00022741"/>
    </source>
</evidence>
<protein>
    <submittedName>
        <fullName evidence="5">ABC transporter ATP-binding protein</fullName>
    </submittedName>
</protein>